<proteinExistence type="predicted"/>
<organism evidence="1">
    <name type="scientific">Anguilla anguilla</name>
    <name type="common">European freshwater eel</name>
    <name type="synonym">Muraena anguilla</name>
    <dbReference type="NCBI Taxonomy" id="7936"/>
    <lineage>
        <taxon>Eukaryota</taxon>
        <taxon>Metazoa</taxon>
        <taxon>Chordata</taxon>
        <taxon>Craniata</taxon>
        <taxon>Vertebrata</taxon>
        <taxon>Euteleostomi</taxon>
        <taxon>Actinopterygii</taxon>
        <taxon>Neopterygii</taxon>
        <taxon>Teleostei</taxon>
        <taxon>Anguilliformes</taxon>
        <taxon>Anguillidae</taxon>
        <taxon>Anguilla</taxon>
    </lineage>
</organism>
<evidence type="ECO:0000313" key="1">
    <source>
        <dbReference type="EMBL" id="JAH57618.1"/>
    </source>
</evidence>
<reference evidence="1" key="2">
    <citation type="journal article" date="2015" name="Fish Shellfish Immunol.">
        <title>Early steps in the European eel (Anguilla anguilla)-Vibrio vulnificus interaction in the gills: Role of the RtxA13 toxin.</title>
        <authorList>
            <person name="Callol A."/>
            <person name="Pajuelo D."/>
            <person name="Ebbesson L."/>
            <person name="Teles M."/>
            <person name="MacKenzie S."/>
            <person name="Amaro C."/>
        </authorList>
    </citation>
    <scope>NUCLEOTIDE SEQUENCE</scope>
</reference>
<dbReference type="AlphaFoldDB" id="A0A0E9TXZ3"/>
<reference evidence="1" key="1">
    <citation type="submission" date="2014-11" db="EMBL/GenBank/DDBJ databases">
        <authorList>
            <person name="Amaro Gonzalez C."/>
        </authorList>
    </citation>
    <scope>NUCLEOTIDE SEQUENCE</scope>
</reference>
<sequence>MIGRRRRGDPWISIKMTTYFYGPGERLALQHLGRAADPLGKKTPERREER</sequence>
<name>A0A0E9TXZ3_ANGAN</name>
<accession>A0A0E9TXZ3</accession>
<protein>
    <submittedName>
        <fullName evidence="1">Uncharacterized protein</fullName>
    </submittedName>
</protein>
<dbReference type="EMBL" id="GBXM01050959">
    <property type="protein sequence ID" value="JAH57618.1"/>
    <property type="molecule type" value="Transcribed_RNA"/>
</dbReference>